<dbReference type="PANTHER" id="PTHR31118">
    <property type="entry name" value="CYCLASE-LIKE PROTEIN 2"/>
    <property type="match status" value="1"/>
</dbReference>
<dbReference type="Proteomes" id="UP000729290">
    <property type="component" value="Unassembled WGS sequence"/>
</dbReference>
<dbReference type="InterPro" id="IPR037175">
    <property type="entry name" value="KFase_sf"/>
</dbReference>
<keyword evidence="2" id="KW-1185">Reference proteome</keyword>
<evidence type="ECO:0000313" key="1">
    <source>
        <dbReference type="EMBL" id="MBM6878242.1"/>
    </source>
</evidence>
<dbReference type="SUPFAM" id="SSF102198">
    <property type="entry name" value="Putative cyclase"/>
    <property type="match status" value="1"/>
</dbReference>
<dbReference type="Gene3D" id="3.50.30.50">
    <property type="entry name" value="Putative cyclase"/>
    <property type="match status" value="1"/>
</dbReference>
<evidence type="ECO:0000313" key="2">
    <source>
        <dbReference type="Proteomes" id="UP000729290"/>
    </source>
</evidence>
<comment type="caution">
    <text evidence="1">The sequence shown here is derived from an EMBL/GenBank/DDBJ whole genome shotgun (WGS) entry which is preliminary data.</text>
</comment>
<dbReference type="RefSeq" id="WP_205133915.1">
    <property type="nucleotide sequence ID" value="NZ_JACSNT010000010.1"/>
</dbReference>
<dbReference type="InterPro" id="IPR007325">
    <property type="entry name" value="KFase/CYL"/>
</dbReference>
<dbReference type="PANTHER" id="PTHR31118:SF12">
    <property type="entry name" value="CYCLASE-LIKE PROTEIN 2"/>
    <property type="match status" value="1"/>
</dbReference>
<protein>
    <submittedName>
        <fullName evidence="1">Cyclase family protein</fullName>
    </submittedName>
</protein>
<accession>A0ABS2GAP8</accession>
<dbReference type="EMBL" id="JACSNV010000011">
    <property type="protein sequence ID" value="MBM6878242.1"/>
    <property type="molecule type" value="Genomic_DNA"/>
</dbReference>
<organism evidence="1 2">
    <name type="scientific">Anaerotignum lactatifermentans</name>
    <dbReference type="NCBI Taxonomy" id="160404"/>
    <lineage>
        <taxon>Bacteria</taxon>
        <taxon>Bacillati</taxon>
        <taxon>Bacillota</taxon>
        <taxon>Clostridia</taxon>
        <taxon>Lachnospirales</taxon>
        <taxon>Anaerotignaceae</taxon>
        <taxon>Anaerotignum</taxon>
    </lineage>
</organism>
<name>A0ABS2GAP8_9FIRM</name>
<sequence length="244" mass="27880">MSQKGLWNELEKWKKEYKFVDLSYEVSPQTPHWSGFPAMSVAMKFDYPDGFRVHEFTMVSQYGTHVDAPLHFVKDTKGLHEIPVEEMILPLCVIDVTDKVAANVDYAVTEEDIKKWEEQYGRIPDRAFVAIRSDWSKRTDLDNCDAEGNKHYPGWNIEALKFLVEQRDVVAVGHETSDTDAPADSSKHGYICEYYILEQNRYQIELMKDLSEVPPVGSLIFCGFPKAKDAAGFTARCIAVCPKE</sequence>
<dbReference type="Pfam" id="PF04199">
    <property type="entry name" value="Cyclase"/>
    <property type="match status" value="1"/>
</dbReference>
<gene>
    <name evidence="1" type="ORF">H9X83_08735</name>
</gene>
<reference evidence="1 2" key="1">
    <citation type="journal article" date="2021" name="Sci. Rep.">
        <title>The distribution of antibiotic resistance genes in chicken gut microbiota commensals.</title>
        <authorList>
            <person name="Juricova H."/>
            <person name="Matiasovicova J."/>
            <person name="Kubasova T."/>
            <person name="Cejkova D."/>
            <person name="Rychlik I."/>
        </authorList>
    </citation>
    <scope>NUCLEOTIDE SEQUENCE [LARGE SCALE GENOMIC DNA]</scope>
    <source>
        <strain evidence="1 2">An431b</strain>
    </source>
</reference>
<proteinExistence type="predicted"/>